<reference evidence="1" key="1">
    <citation type="submission" date="2020-11" db="EMBL/GenBank/DDBJ databases">
        <authorList>
            <consortium name="DOE Joint Genome Institute"/>
            <person name="Ahrendt S."/>
            <person name="Riley R."/>
            <person name="Andreopoulos W."/>
            <person name="LaButti K."/>
            <person name="Pangilinan J."/>
            <person name="Ruiz-duenas F.J."/>
            <person name="Barrasa J.M."/>
            <person name="Sanchez-Garcia M."/>
            <person name="Camarero S."/>
            <person name="Miyauchi S."/>
            <person name="Serrano A."/>
            <person name="Linde D."/>
            <person name="Babiker R."/>
            <person name="Drula E."/>
            <person name="Ayuso-Fernandez I."/>
            <person name="Pacheco R."/>
            <person name="Padilla G."/>
            <person name="Ferreira P."/>
            <person name="Barriuso J."/>
            <person name="Kellner H."/>
            <person name="Castanera R."/>
            <person name="Alfaro M."/>
            <person name="Ramirez L."/>
            <person name="Pisabarro A.G."/>
            <person name="Kuo A."/>
            <person name="Tritt A."/>
            <person name="Lipzen A."/>
            <person name="He G."/>
            <person name="Yan M."/>
            <person name="Ng V."/>
            <person name="Cullen D."/>
            <person name="Martin F."/>
            <person name="Rosso M.-N."/>
            <person name="Henrissat B."/>
            <person name="Hibbett D."/>
            <person name="Martinez A.T."/>
            <person name="Grigoriev I.V."/>
        </authorList>
    </citation>
    <scope>NUCLEOTIDE SEQUENCE</scope>
    <source>
        <strain evidence="1">AH 44721</strain>
    </source>
</reference>
<gene>
    <name evidence="1" type="ORF">CPB84DRAFT_1854706</name>
</gene>
<sequence length="233" mass="25253">MSTASQQPELTVNIIPSTSFRPLPAAASLGIQQGLEHHNLHDPYLLHPNKPHYDFPVNNPLACSNNTFAFTAMPLAEQPIPSLSWSGLFSPDEMAAYGNSKNVTKQDKLHTKEVDDNGEAASVSEIAGQVTSQHYGRSTGPKALPGNHQGPAWPGFWLQAGAGTSLNLYHDMTKSIKHRHLTLTLNTSMNIKQHPPVQSLMLQRGSTILVVAVSALSTLSLGLEALRHERSSN</sequence>
<dbReference type="EMBL" id="JADNYJ010000284">
    <property type="protein sequence ID" value="KAF8872016.1"/>
    <property type="molecule type" value="Genomic_DNA"/>
</dbReference>
<keyword evidence="2" id="KW-1185">Reference proteome</keyword>
<organism evidence="1 2">
    <name type="scientific">Gymnopilus junonius</name>
    <name type="common">Spectacular rustgill mushroom</name>
    <name type="synonym">Gymnopilus spectabilis subsp. junonius</name>
    <dbReference type="NCBI Taxonomy" id="109634"/>
    <lineage>
        <taxon>Eukaryota</taxon>
        <taxon>Fungi</taxon>
        <taxon>Dikarya</taxon>
        <taxon>Basidiomycota</taxon>
        <taxon>Agaricomycotina</taxon>
        <taxon>Agaricomycetes</taxon>
        <taxon>Agaricomycetidae</taxon>
        <taxon>Agaricales</taxon>
        <taxon>Agaricineae</taxon>
        <taxon>Hymenogastraceae</taxon>
        <taxon>Gymnopilus</taxon>
    </lineage>
</organism>
<evidence type="ECO:0000313" key="2">
    <source>
        <dbReference type="Proteomes" id="UP000724874"/>
    </source>
</evidence>
<protein>
    <submittedName>
        <fullName evidence="1">Uncharacterized protein</fullName>
    </submittedName>
</protein>
<name>A0A9P5N7C9_GYMJU</name>
<comment type="caution">
    <text evidence="1">The sequence shown here is derived from an EMBL/GenBank/DDBJ whole genome shotgun (WGS) entry which is preliminary data.</text>
</comment>
<dbReference type="AlphaFoldDB" id="A0A9P5N7C9"/>
<dbReference type="Proteomes" id="UP000724874">
    <property type="component" value="Unassembled WGS sequence"/>
</dbReference>
<evidence type="ECO:0000313" key="1">
    <source>
        <dbReference type="EMBL" id="KAF8872016.1"/>
    </source>
</evidence>
<accession>A0A9P5N7C9</accession>
<proteinExistence type="predicted"/>